<dbReference type="EMBL" id="CP069190">
    <property type="protein sequence ID" value="QRV17491.1"/>
    <property type="molecule type" value="Genomic_DNA"/>
</dbReference>
<organism evidence="2 3">
    <name type="scientific">Haloterrigena salifodinae</name>
    <dbReference type="NCBI Taxonomy" id="2675099"/>
    <lineage>
        <taxon>Archaea</taxon>
        <taxon>Methanobacteriati</taxon>
        <taxon>Methanobacteriota</taxon>
        <taxon>Stenosarchaea group</taxon>
        <taxon>Halobacteria</taxon>
        <taxon>Halobacteriales</taxon>
        <taxon>Natrialbaceae</taxon>
        <taxon>Haloterrigena</taxon>
    </lineage>
</organism>
<evidence type="ECO:0000256" key="1">
    <source>
        <dbReference type="SAM" id="MobiDB-lite"/>
    </source>
</evidence>
<dbReference type="AlphaFoldDB" id="A0A8T8E7Z4"/>
<name>A0A8T8E7Z4_9EURY</name>
<evidence type="ECO:0000313" key="2">
    <source>
        <dbReference type="EMBL" id="QRV17491.1"/>
    </source>
</evidence>
<dbReference type="RefSeq" id="WP_204749522.1">
    <property type="nucleotide sequence ID" value="NZ_CP069190.1"/>
</dbReference>
<dbReference type="GeneID" id="62877837"/>
<feature type="compositionally biased region" description="Acidic residues" evidence="1">
    <location>
        <begin position="140"/>
        <end position="155"/>
    </location>
</feature>
<dbReference type="InterPro" id="IPR043814">
    <property type="entry name" value="DUF5796"/>
</dbReference>
<dbReference type="Proteomes" id="UP000637819">
    <property type="component" value="Plasmid pHTS171"/>
</dbReference>
<dbReference type="KEGG" id="hsal:JMJ58_21895"/>
<dbReference type="Pfam" id="PF19109">
    <property type="entry name" value="DUF5796"/>
    <property type="match status" value="1"/>
</dbReference>
<proteinExistence type="predicted"/>
<keyword evidence="3" id="KW-1185">Reference proteome</keyword>
<reference evidence="2 3" key="1">
    <citation type="submission" date="2021-01" db="EMBL/GenBank/DDBJ databases">
        <title>Genome Sequence and Methylation Pattern of Haloterrigena salifodinae BOL5-1, An Extremely Halophilic Archaeon from a Bolivian Salt Mine.</title>
        <authorList>
            <person name="DasSarma P."/>
            <person name="Anton B.P."/>
            <person name="DasSarma S.L."/>
            <person name="von Ehrenheim H.A.L."/>
            <person name="Martinez F.L."/>
            <person name="Guzman D."/>
            <person name="Roberts R.J."/>
            <person name="DasSarma S."/>
        </authorList>
    </citation>
    <scope>NUCLEOTIDE SEQUENCE [LARGE SCALE GENOMIC DNA]</scope>
    <source>
        <strain evidence="2 3">BOL5-1</strain>
        <plasmid evidence="2 3">pHTS171</plasmid>
    </source>
</reference>
<protein>
    <submittedName>
        <fullName evidence="2">Uncharacterized protein</fullName>
    </submittedName>
</protein>
<accession>A0A8T8E7Z4</accession>
<feature type="region of interest" description="Disordered" evidence="1">
    <location>
        <begin position="140"/>
        <end position="173"/>
    </location>
</feature>
<keyword evidence="2" id="KW-0614">Plasmid</keyword>
<geneLocation type="plasmid" evidence="2 3">
    <name>pHTS171</name>
</geneLocation>
<sequence>MSARNNVAPSTIAVDFVEGGVVVEYLDGRDVFYHGPPKPVEGAITTPPGKEVHVLVTDPDGVEGVMTYVNDRNTHDDILESTGVGRVMLDRDDEEELFPGVTVATEGYSIRVEADLSAVDGRVFVFAEDEMSEHAYELVESVDEDADATAEDESDGTASGDDTTGDGSGTNWG</sequence>
<gene>
    <name evidence="2" type="ORF">JMJ58_21895</name>
</gene>
<dbReference type="OrthoDB" id="156190at2157"/>
<evidence type="ECO:0000313" key="3">
    <source>
        <dbReference type="Proteomes" id="UP000637819"/>
    </source>
</evidence>